<accession>A0A8D2JPE1</accession>
<protein>
    <recommendedName>
        <fullName evidence="3">Reverse transcriptase</fullName>
    </recommendedName>
</protein>
<dbReference type="PANTHER" id="PTHR31635">
    <property type="entry name" value="REVERSE TRANSCRIPTASE DOMAIN-CONTAINING PROTEIN-RELATED"/>
    <property type="match status" value="1"/>
</dbReference>
<dbReference type="Ensembl" id="ENSSVLT00005026809.1">
    <property type="protein sequence ID" value="ENSSVLP00005024122.1"/>
    <property type="gene ID" value="ENSSVLG00005019126.1"/>
</dbReference>
<sequence>MIIYLEEPGNSTRKLLELISEFSKVAGYKINAHKSNAFLYISDESSEREIRKTTPFTIILKKIKYLGINLTKEVKDLYNENYRTLKKEIKENLRRWKDLPYTNKWKIFHDHDLDEHC</sequence>
<evidence type="ECO:0000313" key="1">
    <source>
        <dbReference type="Ensembl" id="ENSSVLP00005024122.1"/>
    </source>
</evidence>
<dbReference type="AlphaFoldDB" id="A0A8D2JPE1"/>
<keyword evidence="2" id="KW-1185">Reference proteome</keyword>
<dbReference type="PANTHER" id="PTHR31635:SF196">
    <property type="entry name" value="REVERSE TRANSCRIPTASE DOMAIN-CONTAINING PROTEIN-RELATED"/>
    <property type="match status" value="1"/>
</dbReference>
<reference evidence="1" key="2">
    <citation type="submission" date="2025-09" db="UniProtKB">
        <authorList>
            <consortium name="Ensembl"/>
        </authorList>
    </citation>
    <scope>IDENTIFICATION</scope>
</reference>
<reference evidence="1" key="1">
    <citation type="submission" date="2025-08" db="UniProtKB">
        <authorList>
            <consortium name="Ensembl"/>
        </authorList>
    </citation>
    <scope>IDENTIFICATION</scope>
</reference>
<dbReference type="GeneTree" id="ENSGT01150000286916"/>
<evidence type="ECO:0008006" key="3">
    <source>
        <dbReference type="Google" id="ProtNLM"/>
    </source>
</evidence>
<organism evidence="1 2">
    <name type="scientific">Sciurus vulgaris</name>
    <name type="common">Eurasian red squirrel</name>
    <dbReference type="NCBI Taxonomy" id="55149"/>
    <lineage>
        <taxon>Eukaryota</taxon>
        <taxon>Metazoa</taxon>
        <taxon>Chordata</taxon>
        <taxon>Craniata</taxon>
        <taxon>Vertebrata</taxon>
        <taxon>Euteleostomi</taxon>
        <taxon>Mammalia</taxon>
        <taxon>Eutheria</taxon>
        <taxon>Euarchontoglires</taxon>
        <taxon>Glires</taxon>
        <taxon>Rodentia</taxon>
        <taxon>Sciuromorpha</taxon>
        <taxon>Sciuridae</taxon>
        <taxon>Sciurinae</taxon>
        <taxon>Sciurini</taxon>
        <taxon>Sciurus</taxon>
    </lineage>
</organism>
<dbReference type="Proteomes" id="UP000694564">
    <property type="component" value="Chromosome X"/>
</dbReference>
<name>A0A8D2JPE1_SCIVU</name>
<proteinExistence type="predicted"/>
<evidence type="ECO:0000313" key="2">
    <source>
        <dbReference type="Proteomes" id="UP000694564"/>
    </source>
</evidence>